<dbReference type="PANTHER" id="PTHR42760:SF115">
    <property type="entry name" value="3-OXOACYL-[ACYL-CARRIER-PROTEIN] REDUCTASE FABG"/>
    <property type="match status" value="1"/>
</dbReference>
<dbReference type="PRINTS" id="PR00080">
    <property type="entry name" value="SDRFAMILY"/>
</dbReference>
<evidence type="ECO:0000256" key="2">
    <source>
        <dbReference type="ARBA" id="ARBA00023002"/>
    </source>
</evidence>
<reference evidence="4 5" key="1">
    <citation type="submission" date="2015-07" db="EMBL/GenBank/DDBJ databases">
        <title>Draft genome sequence of the Amantichitinum ursilacus IGB-41, a new chitin-degrading bacterium.</title>
        <authorList>
            <person name="Kirstahler P."/>
            <person name="Guenther M."/>
            <person name="Grumaz C."/>
            <person name="Rupp S."/>
            <person name="Zibek S."/>
            <person name="Sohn K."/>
        </authorList>
    </citation>
    <scope>NUCLEOTIDE SEQUENCE [LARGE SCALE GENOMIC DNA]</scope>
    <source>
        <strain evidence="4 5">IGB-41</strain>
    </source>
</reference>
<dbReference type="PRINTS" id="PR00081">
    <property type="entry name" value="GDHRDH"/>
</dbReference>
<sequence length="288" mass="30545">MIYPELPFMPTDLDGKVVVITGGGGTLCAELGGALARCGAKVALLDLDLKAAETAAANICGENCDVIGLFADVLDEKTLLAAAERVKNEFGPCDLLINGVGGNHPRGTTTHDFLEKADLGDPEITTFFDLDTGGIDYVFKLNFLGVLMPTQIFARQMMGREGCSVINISSMNATRPYTRIPAYSAAKAAVSNLTQWLAVHFSRTGIRVNALAPGFLLTSQNFNLMIDQTSGHTTERAARILTQTPMQRFGEPKELVGPLLWLASAAASGYVNGAVIPVDGGFQAYAGV</sequence>
<dbReference type="PANTHER" id="PTHR42760">
    <property type="entry name" value="SHORT-CHAIN DEHYDROGENASES/REDUCTASES FAMILY MEMBER"/>
    <property type="match status" value="1"/>
</dbReference>
<dbReference type="Proteomes" id="UP000037939">
    <property type="component" value="Unassembled WGS sequence"/>
</dbReference>
<dbReference type="Pfam" id="PF00106">
    <property type="entry name" value="adh_short"/>
    <property type="match status" value="1"/>
</dbReference>
<dbReference type="AlphaFoldDB" id="A0A0N0XKK7"/>
<protein>
    <submittedName>
        <fullName evidence="4">Putative oxidoreductase</fullName>
        <ecNumber evidence="4">1.-.-.-</ecNumber>
    </submittedName>
</protein>
<comment type="similarity">
    <text evidence="1 3">Belongs to the short-chain dehydrogenases/reductases (SDR) family.</text>
</comment>
<dbReference type="EMBL" id="LAQT01000003">
    <property type="protein sequence ID" value="KPC54249.1"/>
    <property type="molecule type" value="Genomic_DNA"/>
</dbReference>
<dbReference type="GO" id="GO:0016616">
    <property type="term" value="F:oxidoreductase activity, acting on the CH-OH group of donors, NAD or NADP as acceptor"/>
    <property type="evidence" value="ECO:0007669"/>
    <property type="project" value="TreeGrafter"/>
</dbReference>
<keyword evidence="2 4" id="KW-0560">Oxidoreductase</keyword>
<organism evidence="4 5">
    <name type="scientific">Amantichitinum ursilacus</name>
    <dbReference type="NCBI Taxonomy" id="857265"/>
    <lineage>
        <taxon>Bacteria</taxon>
        <taxon>Pseudomonadati</taxon>
        <taxon>Pseudomonadota</taxon>
        <taxon>Betaproteobacteria</taxon>
        <taxon>Neisseriales</taxon>
        <taxon>Chitinibacteraceae</taxon>
        <taxon>Amantichitinum</taxon>
    </lineage>
</organism>
<name>A0A0N0XKK7_9NEIS</name>
<proteinExistence type="inferred from homology"/>
<evidence type="ECO:0000256" key="1">
    <source>
        <dbReference type="ARBA" id="ARBA00006484"/>
    </source>
</evidence>
<evidence type="ECO:0000256" key="3">
    <source>
        <dbReference type="RuleBase" id="RU000363"/>
    </source>
</evidence>
<accession>A0A0N0XKK7</accession>
<dbReference type="EC" id="1.-.-.-" evidence="4"/>
<dbReference type="STRING" id="857265.WG78_06355"/>
<dbReference type="PATRIC" id="fig|857265.3.peg.1302"/>
<dbReference type="SUPFAM" id="SSF51735">
    <property type="entry name" value="NAD(P)-binding Rossmann-fold domains"/>
    <property type="match status" value="1"/>
</dbReference>
<dbReference type="PROSITE" id="PS00061">
    <property type="entry name" value="ADH_SHORT"/>
    <property type="match status" value="1"/>
</dbReference>
<gene>
    <name evidence="4" type="ORF">WG78_06355</name>
</gene>
<dbReference type="InterPro" id="IPR036291">
    <property type="entry name" value="NAD(P)-bd_dom_sf"/>
</dbReference>
<evidence type="ECO:0000313" key="5">
    <source>
        <dbReference type="Proteomes" id="UP000037939"/>
    </source>
</evidence>
<dbReference type="NCBIfam" id="NF006132">
    <property type="entry name" value="PRK08277.1"/>
    <property type="match status" value="1"/>
</dbReference>
<comment type="caution">
    <text evidence="4">The sequence shown here is derived from an EMBL/GenBank/DDBJ whole genome shotgun (WGS) entry which is preliminary data.</text>
</comment>
<dbReference type="Gene3D" id="3.40.50.720">
    <property type="entry name" value="NAD(P)-binding Rossmann-like Domain"/>
    <property type="match status" value="1"/>
</dbReference>
<dbReference type="InterPro" id="IPR002347">
    <property type="entry name" value="SDR_fam"/>
</dbReference>
<keyword evidence="5" id="KW-1185">Reference proteome</keyword>
<evidence type="ECO:0000313" key="4">
    <source>
        <dbReference type="EMBL" id="KPC54249.1"/>
    </source>
</evidence>
<dbReference type="InterPro" id="IPR020904">
    <property type="entry name" value="Sc_DH/Rdtase_CS"/>
</dbReference>